<dbReference type="Proteomes" id="UP001595956">
    <property type="component" value="Unassembled WGS sequence"/>
</dbReference>
<reference evidence="3" key="1">
    <citation type="journal article" date="2019" name="Int. J. Syst. Evol. Microbiol.">
        <title>The Global Catalogue of Microorganisms (GCM) 10K type strain sequencing project: providing services to taxonomists for standard genome sequencing and annotation.</title>
        <authorList>
            <consortium name="The Broad Institute Genomics Platform"/>
            <consortium name="The Broad Institute Genome Sequencing Center for Infectious Disease"/>
            <person name="Wu L."/>
            <person name="Ma J."/>
        </authorList>
    </citation>
    <scope>NUCLEOTIDE SEQUENCE [LARGE SCALE GENOMIC DNA]</scope>
    <source>
        <strain evidence="3">KACC 13778</strain>
    </source>
</reference>
<keyword evidence="3" id="KW-1185">Reference proteome</keyword>
<dbReference type="RefSeq" id="WP_345170591.1">
    <property type="nucleotide sequence ID" value="NZ_BAABFQ010000001.1"/>
</dbReference>
<dbReference type="EMBL" id="JBHSMD010000005">
    <property type="protein sequence ID" value="MFC5494613.1"/>
    <property type="molecule type" value="Genomic_DNA"/>
</dbReference>
<protein>
    <submittedName>
        <fullName evidence="2">Uncharacterized protein</fullName>
    </submittedName>
</protein>
<feature type="region of interest" description="Disordered" evidence="1">
    <location>
        <begin position="109"/>
        <end position="129"/>
    </location>
</feature>
<sequence>MNDMAKERSALQRARLVRAEMIVALTQKILDVDDVLAEALKPANKALGTLTLNQLWRAAGKRSEWRDVRARMLGALGLECPDSKLTIVWLFDPKAGGRRYYAYRDALRPRTEPPSTRFPWSSRTSSAYD</sequence>
<gene>
    <name evidence="2" type="ORF">ACFPKY_15970</name>
</gene>
<evidence type="ECO:0000313" key="3">
    <source>
        <dbReference type="Proteomes" id="UP001595956"/>
    </source>
</evidence>
<organism evidence="2 3">
    <name type="scientific">Nocardioides caricicola</name>
    <dbReference type="NCBI Taxonomy" id="634770"/>
    <lineage>
        <taxon>Bacteria</taxon>
        <taxon>Bacillati</taxon>
        <taxon>Actinomycetota</taxon>
        <taxon>Actinomycetes</taxon>
        <taxon>Propionibacteriales</taxon>
        <taxon>Nocardioidaceae</taxon>
        <taxon>Nocardioides</taxon>
    </lineage>
</organism>
<evidence type="ECO:0000313" key="2">
    <source>
        <dbReference type="EMBL" id="MFC5494613.1"/>
    </source>
</evidence>
<feature type="compositionally biased region" description="Polar residues" evidence="1">
    <location>
        <begin position="118"/>
        <end position="129"/>
    </location>
</feature>
<comment type="caution">
    <text evidence="2">The sequence shown here is derived from an EMBL/GenBank/DDBJ whole genome shotgun (WGS) entry which is preliminary data.</text>
</comment>
<proteinExistence type="predicted"/>
<name>A0ABW0N498_9ACTN</name>
<evidence type="ECO:0000256" key="1">
    <source>
        <dbReference type="SAM" id="MobiDB-lite"/>
    </source>
</evidence>
<accession>A0ABW0N498</accession>